<dbReference type="AlphaFoldDB" id="A0A841TF97"/>
<dbReference type="EMBL" id="JACJVN010000039">
    <property type="protein sequence ID" value="MBB6677900.1"/>
    <property type="molecule type" value="Genomic_DNA"/>
</dbReference>
<dbReference type="Pfam" id="PF13671">
    <property type="entry name" value="AAA_33"/>
    <property type="match status" value="1"/>
</dbReference>
<dbReference type="InterPro" id="IPR027417">
    <property type="entry name" value="P-loop_NTPase"/>
</dbReference>
<gene>
    <name evidence="1" type="ORF">H4Q31_11255</name>
</gene>
<dbReference type="SUPFAM" id="SSF52540">
    <property type="entry name" value="P-loop containing nucleoside triphosphate hydrolases"/>
    <property type="match status" value="1"/>
</dbReference>
<dbReference type="RefSeq" id="WP_185179172.1">
    <property type="nucleotide sequence ID" value="NZ_CBCSEP010000017.1"/>
</dbReference>
<comment type="caution">
    <text evidence="1">The sequence shown here is derived from an EMBL/GenBank/DDBJ whole genome shotgun (WGS) entry which is preliminary data.</text>
</comment>
<reference evidence="1 2" key="1">
    <citation type="submission" date="2020-08" db="EMBL/GenBank/DDBJ databases">
        <title>Cohnella phylogeny.</title>
        <authorList>
            <person name="Dunlap C."/>
        </authorList>
    </citation>
    <scope>NUCLEOTIDE SEQUENCE [LARGE SCALE GENOMIC DNA]</scope>
    <source>
        <strain evidence="1 2">DSM 103658</strain>
    </source>
</reference>
<keyword evidence="2" id="KW-1185">Reference proteome</keyword>
<protein>
    <submittedName>
        <fullName evidence="1">AAA family ATPase</fullName>
    </submittedName>
</protein>
<organism evidence="1 2">
    <name type="scientific">Cohnella lubricantis</name>
    <dbReference type="NCBI Taxonomy" id="2163172"/>
    <lineage>
        <taxon>Bacteria</taxon>
        <taxon>Bacillati</taxon>
        <taxon>Bacillota</taxon>
        <taxon>Bacilli</taxon>
        <taxon>Bacillales</taxon>
        <taxon>Paenibacillaceae</taxon>
        <taxon>Cohnella</taxon>
    </lineage>
</organism>
<evidence type="ECO:0000313" key="2">
    <source>
        <dbReference type="Proteomes" id="UP000574133"/>
    </source>
</evidence>
<dbReference type="PRINTS" id="PR01100">
    <property type="entry name" value="SHIKIMTKNASE"/>
</dbReference>
<evidence type="ECO:0000313" key="1">
    <source>
        <dbReference type="EMBL" id="MBB6677900.1"/>
    </source>
</evidence>
<dbReference type="Proteomes" id="UP000574133">
    <property type="component" value="Unassembled WGS sequence"/>
</dbReference>
<sequence length="194" mass="21800">MGKMVFVVGAAGAGKTTIAQALAMRSHAAFLDMDTLLRPAAEALMKASGYDPDDRDSPAYKELCRDLGYRITMNAALENARLGTDIYIVGPFTKETADPGWLERELTSAGLSMRSVEVKVICVYLHGESLYRERIEGRHLRADDWKLEHWGEFSRSLAKREVAWPLPDSNVLYWDNSEPMTEERLASIERFLNG</sequence>
<dbReference type="Gene3D" id="3.40.50.300">
    <property type="entry name" value="P-loop containing nucleotide triphosphate hydrolases"/>
    <property type="match status" value="1"/>
</dbReference>
<accession>A0A841TF97</accession>
<name>A0A841TF97_9BACL</name>
<proteinExistence type="predicted"/>